<dbReference type="SUPFAM" id="SSF54637">
    <property type="entry name" value="Thioesterase/thiol ester dehydrase-isomerase"/>
    <property type="match status" value="1"/>
</dbReference>
<accession>A0A1D6EUA1</accession>
<sequence>MTPSTRRSFTSCTTGMGSHTLRPFLLLFLYFPTRTAMGLDLLMCLALNVQHSGFVSFDASLLLHGQQYIEIYRPIPSYASALLYRLSGDYNPLHSDPDIAQLAGVHYQTKAKERNRAVLSGYVLLQHIPSSLMDDKIKDNKVVQ</sequence>
<organism evidence="1">
    <name type="scientific">Zea mays</name>
    <name type="common">Maize</name>
    <dbReference type="NCBI Taxonomy" id="4577"/>
    <lineage>
        <taxon>Eukaryota</taxon>
        <taxon>Viridiplantae</taxon>
        <taxon>Streptophyta</taxon>
        <taxon>Embryophyta</taxon>
        <taxon>Tracheophyta</taxon>
        <taxon>Spermatophyta</taxon>
        <taxon>Magnoliopsida</taxon>
        <taxon>Liliopsida</taxon>
        <taxon>Poales</taxon>
        <taxon>Poaceae</taxon>
        <taxon>PACMAD clade</taxon>
        <taxon>Panicoideae</taxon>
        <taxon>Andropogonodae</taxon>
        <taxon>Andropogoneae</taxon>
        <taxon>Tripsacinae</taxon>
        <taxon>Zea</taxon>
    </lineage>
</organism>
<gene>
    <name evidence="1" type="ORF">ZEAMMB73_Zm00001d006270</name>
</gene>
<dbReference type="PANTHER" id="PTHR13078:SF56">
    <property type="entry name" value="PEROXISOMAL MULTIFUNCTIONAL ENZYME TYPE 2"/>
    <property type="match status" value="1"/>
</dbReference>
<proteinExistence type="predicted"/>
<dbReference type="ExpressionAtlas" id="A0A1D6EUA1">
    <property type="expression patterns" value="baseline and differential"/>
</dbReference>
<dbReference type="Gene3D" id="3.10.129.10">
    <property type="entry name" value="Hotdog Thioesterase"/>
    <property type="match status" value="1"/>
</dbReference>
<protein>
    <submittedName>
        <fullName evidence="1">Enoyl-CoA hydratase 2 peroxisomal</fullName>
    </submittedName>
</protein>
<reference evidence="1" key="1">
    <citation type="submission" date="2015-12" db="EMBL/GenBank/DDBJ databases">
        <title>Update maize B73 reference genome by single molecule sequencing technologies.</title>
        <authorList>
            <consortium name="Maize Genome Sequencing Project"/>
            <person name="Ware D."/>
        </authorList>
    </citation>
    <scope>NUCLEOTIDE SEQUENCE [LARGE SCALE GENOMIC DNA]</scope>
    <source>
        <tissue evidence="1">Seedling</tissue>
    </source>
</reference>
<name>A0A1D6EUA1_MAIZE</name>
<evidence type="ECO:0000313" key="1">
    <source>
        <dbReference type="EMBL" id="ONM23248.1"/>
    </source>
</evidence>
<dbReference type="AlphaFoldDB" id="A0A1D6EUA1"/>
<dbReference type="PANTHER" id="PTHR13078">
    <property type="entry name" value="PEROXISOMAL MULTIFUNCTIONAL ENZYME TYPE 2-RELATED"/>
    <property type="match status" value="1"/>
</dbReference>
<dbReference type="InterPro" id="IPR029069">
    <property type="entry name" value="HotDog_dom_sf"/>
</dbReference>
<dbReference type="EMBL" id="CM007648">
    <property type="protein sequence ID" value="ONM23248.1"/>
    <property type="molecule type" value="Genomic_DNA"/>
</dbReference>